<keyword evidence="2" id="KW-0812">Transmembrane</keyword>
<evidence type="ECO:0000256" key="1">
    <source>
        <dbReference type="ARBA" id="ARBA00004141"/>
    </source>
</evidence>
<dbReference type="SUPFAM" id="SSF52540">
    <property type="entry name" value="P-loop containing nucleoside triphosphate hydrolases"/>
    <property type="match status" value="1"/>
</dbReference>
<sequence>VKSDSSLLHDLSVVNRAFSTFVFGALGAAGQRDDLMKHILHAKKSATLIFATIDRKLNINNPGGKRLEDFQGQVEVRDVVYHYPMYPSMRALDKLTVSIKPGQTVAVVGAKNSGKSTFLQLLLRWFDPSSGTVEINGDNLQDFDVHWWRQQVGYVPGQLEVFRGSVVDNIAYGDPRMEIDMQDIIEAAREADVHTAIMKEFPQGYSTTLDSKRDLLTEVQRARLAIARAVFRKPKLLLVSNLTLGMDSTSEEMVQHTLKNVQRGRTCIIVYNRLSHTVDSDVIVLLSHGRVIEVGSYEQLMACKGAYSMMLSKERLGERRSQAIKGGAVVPSRRVTQVNTKPQI</sequence>
<keyword evidence="3" id="KW-0547">Nucleotide-binding</keyword>
<dbReference type="Gene3D" id="1.20.1560.10">
    <property type="entry name" value="ABC transporter type 1, transmembrane domain"/>
    <property type="match status" value="1"/>
</dbReference>
<dbReference type="Proteomes" id="UP001519460">
    <property type="component" value="Unassembled WGS sequence"/>
</dbReference>
<gene>
    <name evidence="8" type="ORF">BaRGS_00019222</name>
</gene>
<dbReference type="Gene3D" id="3.40.50.300">
    <property type="entry name" value="P-loop containing nucleotide triphosphate hydrolases"/>
    <property type="match status" value="1"/>
</dbReference>
<dbReference type="GO" id="GO:0005524">
    <property type="term" value="F:ATP binding"/>
    <property type="evidence" value="ECO:0007669"/>
    <property type="project" value="UniProtKB-KW"/>
</dbReference>
<evidence type="ECO:0000256" key="4">
    <source>
        <dbReference type="ARBA" id="ARBA00022840"/>
    </source>
</evidence>
<evidence type="ECO:0000256" key="3">
    <source>
        <dbReference type="ARBA" id="ARBA00022741"/>
    </source>
</evidence>
<keyword evidence="4" id="KW-0067">ATP-binding</keyword>
<reference evidence="8 9" key="1">
    <citation type="journal article" date="2023" name="Sci. Data">
        <title>Genome assembly of the Korean intertidal mud-creeper Batillaria attramentaria.</title>
        <authorList>
            <person name="Patra A.K."/>
            <person name="Ho P.T."/>
            <person name="Jun S."/>
            <person name="Lee S.J."/>
            <person name="Kim Y."/>
            <person name="Won Y.J."/>
        </authorList>
    </citation>
    <scope>NUCLEOTIDE SEQUENCE [LARGE SCALE GENOMIC DNA]</scope>
    <source>
        <strain evidence="8">Wonlab-2016</strain>
    </source>
</reference>
<dbReference type="PANTHER" id="PTHR43394:SF1">
    <property type="entry name" value="ATP-BINDING CASSETTE SUB-FAMILY B MEMBER 10, MITOCHONDRIAL"/>
    <property type="match status" value="1"/>
</dbReference>
<evidence type="ECO:0000256" key="6">
    <source>
        <dbReference type="ARBA" id="ARBA00023136"/>
    </source>
</evidence>
<dbReference type="InterPro" id="IPR039421">
    <property type="entry name" value="Type_1_exporter"/>
</dbReference>
<dbReference type="SMART" id="SM00382">
    <property type="entry name" value="AAA"/>
    <property type="match status" value="1"/>
</dbReference>
<dbReference type="AlphaFoldDB" id="A0ABD0KRW3"/>
<comment type="caution">
    <text evidence="8">The sequence shown here is derived from an EMBL/GenBank/DDBJ whole genome shotgun (WGS) entry which is preliminary data.</text>
</comment>
<dbReference type="PANTHER" id="PTHR43394">
    <property type="entry name" value="ATP-DEPENDENT PERMEASE MDL1, MITOCHONDRIAL"/>
    <property type="match status" value="1"/>
</dbReference>
<comment type="subcellular location">
    <subcellularLocation>
        <location evidence="1">Membrane</location>
        <topology evidence="1">Multi-pass membrane protein</topology>
    </subcellularLocation>
</comment>
<keyword evidence="9" id="KW-1185">Reference proteome</keyword>
<dbReference type="Pfam" id="PF00005">
    <property type="entry name" value="ABC_tran"/>
    <property type="match status" value="1"/>
</dbReference>
<evidence type="ECO:0000259" key="7">
    <source>
        <dbReference type="PROSITE" id="PS50893"/>
    </source>
</evidence>
<evidence type="ECO:0000256" key="2">
    <source>
        <dbReference type="ARBA" id="ARBA00022692"/>
    </source>
</evidence>
<dbReference type="PROSITE" id="PS50893">
    <property type="entry name" value="ABC_TRANSPORTER_2"/>
    <property type="match status" value="1"/>
</dbReference>
<proteinExistence type="predicted"/>
<dbReference type="InterPro" id="IPR027417">
    <property type="entry name" value="P-loop_NTPase"/>
</dbReference>
<accession>A0ABD0KRW3</accession>
<dbReference type="InterPro" id="IPR003439">
    <property type="entry name" value="ABC_transporter-like_ATP-bd"/>
</dbReference>
<feature type="domain" description="ABC transporter" evidence="7">
    <location>
        <begin position="74"/>
        <end position="313"/>
    </location>
</feature>
<keyword evidence="5" id="KW-1133">Transmembrane helix</keyword>
<organism evidence="8 9">
    <name type="scientific">Batillaria attramentaria</name>
    <dbReference type="NCBI Taxonomy" id="370345"/>
    <lineage>
        <taxon>Eukaryota</taxon>
        <taxon>Metazoa</taxon>
        <taxon>Spiralia</taxon>
        <taxon>Lophotrochozoa</taxon>
        <taxon>Mollusca</taxon>
        <taxon>Gastropoda</taxon>
        <taxon>Caenogastropoda</taxon>
        <taxon>Sorbeoconcha</taxon>
        <taxon>Cerithioidea</taxon>
        <taxon>Batillariidae</taxon>
        <taxon>Batillaria</taxon>
    </lineage>
</organism>
<keyword evidence="6" id="KW-0472">Membrane</keyword>
<evidence type="ECO:0000313" key="9">
    <source>
        <dbReference type="Proteomes" id="UP001519460"/>
    </source>
</evidence>
<feature type="non-terminal residue" evidence="8">
    <location>
        <position position="1"/>
    </location>
</feature>
<dbReference type="EMBL" id="JACVVK020000136">
    <property type="protein sequence ID" value="KAK7489588.1"/>
    <property type="molecule type" value="Genomic_DNA"/>
</dbReference>
<protein>
    <recommendedName>
        <fullName evidence="7">ABC transporter domain-containing protein</fullName>
    </recommendedName>
</protein>
<dbReference type="GO" id="GO:0016020">
    <property type="term" value="C:membrane"/>
    <property type="evidence" value="ECO:0007669"/>
    <property type="project" value="UniProtKB-SubCell"/>
</dbReference>
<name>A0ABD0KRW3_9CAEN</name>
<evidence type="ECO:0000313" key="8">
    <source>
        <dbReference type="EMBL" id="KAK7489588.1"/>
    </source>
</evidence>
<evidence type="ECO:0000256" key="5">
    <source>
        <dbReference type="ARBA" id="ARBA00022989"/>
    </source>
</evidence>
<dbReference type="InterPro" id="IPR003593">
    <property type="entry name" value="AAA+_ATPase"/>
</dbReference>
<dbReference type="InterPro" id="IPR036640">
    <property type="entry name" value="ABC1_TM_sf"/>
</dbReference>